<comment type="caution">
    <text evidence="2">The sequence shown here is derived from an EMBL/GenBank/DDBJ whole genome shotgun (WGS) entry which is preliminary data.</text>
</comment>
<dbReference type="InterPro" id="IPR029028">
    <property type="entry name" value="Alpha/beta_knot_MTases"/>
</dbReference>
<dbReference type="Pfam" id="PF02598">
    <property type="entry name" value="Methyltrn_RNA_3"/>
    <property type="match status" value="1"/>
</dbReference>
<gene>
    <name evidence="2" type="ORF">PGTUg99_013992</name>
</gene>
<dbReference type="InterPro" id="IPR003750">
    <property type="entry name" value="Put_MeTrfase-C9orf114-like"/>
</dbReference>
<comment type="similarity">
    <text evidence="1">Belongs to the class IV-like SAM-binding methyltransferase superfamily.</text>
</comment>
<name>A0A5B0Q1B9_PUCGR</name>
<sequence length="176" mass="19352">MPKGEGKLARLVSPRLPTQTTGIYWGYSIRLASSISKVFTETPYASEGGYDLTIGTSERGENVDDVVDGIGDFKSVHFNQIAHKKPIAFHLLISTCLNIHISDHPRHMLLVLGGLSGLELTIASDDTLEPRLTAADAPLLFDHWLNTLPFQGSRTVRTEEALLVSLGALRRLLFRS</sequence>
<dbReference type="AlphaFoldDB" id="A0A5B0Q1B9"/>
<dbReference type="PANTHER" id="PTHR12150">
    <property type="entry name" value="CLASS IV SAM-BINDING METHYLTRANSFERASE-RELATED"/>
    <property type="match status" value="1"/>
</dbReference>
<evidence type="ECO:0000313" key="2">
    <source>
        <dbReference type="EMBL" id="KAA1106946.1"/>
    </source>
</evidence>
<dbReference type="SUPFAM" id="SSF75217">
    <property type="entry name" value="alpha/beta knot"/>
    <property type="match status" value="1"/>
</dbReference>
<dbReference type="CDD" id="cd18086">
    <property type="entry name" value="HsC9orf114-like"/>
    <property type="match status" value="1"/>
</dbReference>
<dbReference type="Proteomes" id="UP000325313">
    <property type="component" value="Unassembled WGS sequence"/>
</dbReference>
<evidence type="ECO:0000313" key="3">
    <source>
        <dbReference type="Proteomes" id="UP000325313"/>
    </source>
</evidence>
<dbReference type="Gene3D" id="3.40.1280.10">
    <property type="match status" value="1"/>
</dbReference>
<organism evidence="2 3">
    <name type="scientific">Puccinia graminis f. sp. tritici</name>
    <dbReference type="NCBI Taxonomy" id="56615"/>
    <lineage>
        <taxon>Eukaryota</taxon>
        <taxon>Fungi</taxon>
        <taxon>Dikarya</taxon>
        <taxon>Basidiomycota</taxon>
        <taxon>Pucciniomycotina</taxon>
        <taxon>Pucciniomycetes</taxon>
        <taxon>Pucciniales</taxon>
        <taxon>Pucciniaceae</taxon>
        <taxon>Puccinia</taxon>
    </lineage>
</organism>
<evidence type="ECO:0000256" key="1">
    <source>
        <dbReference type="ARBA" id="ARBA00009841"/>
    </source>
</evidence>
<dbReference type="InterPro" id="IPR029026">
    <property type="entry name" value="tRNA_m1G_MTases_N"/>
</dbReference>
<dbReference type="EMBL" id="VDEP01000308">
    <property type="protein sequence ID" value="KAA1106946.1"/>
    <property type="molecule type" value="Genomic_DNA"/>
</dbReference>
<proteinExistence type="inferred from homology"/>
<protein>
    <submittedName>
        <fullName evidence="2">Uncharacterized protein</fullName>
    </submittedName>
</protein>
<accession>A0A5B0Q1B9</accession>
<reference evidence="2 3" key="1">
    <citation type="submission" date="2019-05" db="EMBL/GenBank/DDBJ databases">
        <title>Emergence of the Ug99 lineage of the wheat stem rust pathogen through somatic hybridization.</title>
        <authorList>
            <person name="Li F."/>
            <person name="Upadhyaya N.M."/>
            <person name="Sperschneider J."/>
            <person name="Matny O."/>
            <person name="Nguyen-Phuc H."/>
            <person name="Mago R."/>
            <person name="Raley C."/>
            <person name="Miller M.E."/>
            <person name="Silverstein K.A.T."/>
            <person name="Henningsen E."/>
            <person name="Hirsch C.D."/>
            <person name="Visser B."/>
            <person name="Pretorius Z.A."/>
            <person name="Steffenson B.J."/>
            <person name="Schwessinger B."/>
            <person name="Dodds P.N."/>
            <person name="Figueroa M."/>
        </authorList>
    </citation>
    <scope>NUCLEOTIDE SEQUENCE [LARGE SCALE GENOMIC DNA]</scope>
    <source>
        <strain evidence="2 3">Ug99</strain>
    </source>
</reference>
<dbReference type="PANTHER" id="PTHR12150:SF13">
    <property type="entry name" value="METHYLTRANSFERASE C9ORF114-RELATED"/>
    <property type="match status" value="1"/>
</dbReference>